<gene>
    <name evidence="1" type="ORF">B4U80_13582</name>
</gene>
<name>A0A443SWX2_9ACAR</name>
<dbReference type="AlphaFoldDB" id="A0A443SWX2"/>
<dbReference type="Proteomes" id="UP000288716">
    <property type="component" value="Unassembled WGS sequence"/>
</dbReference>
<evidence type="ECO:0000313" key="2">
    <source>
        <dbReference type="Proteomes" id="UP000288716"/>
    </source>
</evidence>
<organism evidence="1 2">
    <name type="scientific">Leptotrombidium deliense</name>
    <dbReference type="NCBI Taxonomy" id="299467"/>
    <lineage>
        <taxon>Eukaryota</taxon>
        <taxon>Metazoa</taxon>
        <taxon>Ecdysozoa</taxon>
        <taxon>Arthropoda</taxon>
        <taxon>Chelicerata</taxon>
        <taxon>Arachnida</taxon>
        <taxon>Acari</taxon>
        <taxon>Acariformes</taxon>
        <taxon>Trombidiformes</taxon>
        <taxon>Prostigmata</taxon>
        <taxon>Anystina</taxon>
        <taxon>Parasitengona</taxon>
        <taxon>Trombiculoidea</taxon>
        <taxon>Trombiculidae</taxon>
        <taxon>Leptotrombidium</taxon>
    </lineage>
</organism>
<sequence length="94" mass="10603">MNQANHAYGNYSVNNSWNQLWNQGCVNLLTDRNIRTNTVDAEKEEATCNCSNDVMRCTLRKVPESASLLQKCRLPFGILIHPFKDEVGSASNSR</sequence>
<proteinExistence type="predicted"/>
<accession>A0A443SWX2</accession>
<dbReference type="Gene3D" id="2.60.40.1670">
    <property type="entry name" value="beta-sandwich domain of Sec23/24"/>
    <property type="match status" value="1"/>
</dbReference>
<dbReference type="EMBL" id="NCKV01000003">
    <property type="protein sequence ID" value="RWS32015.1"/>
    <property type="molecule type" value="Genomic_DNA"/>
</dbReference>
<keyword evidence="2" id="KW-1185">Reference proteome</keyword>
<reference evidence="1 2" key="1">
    <citation type="journal article" date="2018" name="Gigascience">
        <title>Genomes of trombidid mites reveal novel predicted allergens and laterally-transferred genes associated with secondary metabolism.</title>
        <authorList>
            <person name="Dong X."/>
            <person name="Chaisiri K."/>
            <person name="Xia D."/>
            <person name="Armstrong S.D."/>
            <person name="Fang Y."/>
            <person name="Donnelly M.J."/>
            <person name="Kadowaki T."/>
            <person name="McGarry J.W."/>
            <person name="Darby A.C."/>
            <person name="Makepeace B.L."/>
        </authorList>
    </citation>
    <scope>NUCLEOTIDE SEQUENCE [LARGE SCALE GENOMIC DNA]</scope>
    <source>
        <strain evidence="1">UoL-UT</strain>
    </source>
</reference>
<dbReference type="OrthoDB" id="49016at2759"/>
<evidence type="ECO:0000313" key="1">
    <source>
        <dbReference type="EMBL" id="RWS32015.1"/>
    </source>
</evidence>
<comment type="caution">
    <text evidence="1">The sequence shown here is derived from an EMBL/GenBank/DDBJ whole genome shotgun (WGS) entry which is preliminary data.</text>
</comment>
<dbReference type="SUPFAM" id="SSF81995">
    <property type="entry name" value="beta-sandwich domain of Sec23/24"/>
    <property type="match status" value="1"/>
</dbReference>
<dbReference type="STRING" id="299467.A0A443SWX2"/>
<dbReference type="VEuPathDB" id="VectorBase:LDEU000016"/>
<protein>
    <submittedName>
        <fullName evidence="1">Uncharacterized protein</fullName>
    </submittedName>
</protein>